<dbReference type="PANTHER" id="PTHR45947:SF3">
    <property type="entry name" value="SULFOQUINOVOSYL TRANSFERASE SQD2"/>
    <property type="match status" value="1"/>
</dbReference>
<dbReference type="Pfam" id="PF13439">
    <property type="entry name" value="Glyco_transf_4"/>
    <property type="match status" value="1"/>
</dbReference>
<protein>
    <submittedName>
        <fullName evidence="3">Glycosyltransferase family 1 protein</fullName>
    </submittedName>
</protein>
<evidence type="ECO:0000259" key="2">
    <source>
        <dbReference type="Pfam" id="PF13439"/>
    </source>
</evidence>
<comment type="caution">
    <text evidence="3">The sequence shown here is derived from an EMBL/GenBank/DDBJ whole genome shotgun (WGS) entry which is preliminary data.</text>
</comment>
<dbReference type="EMBL" id="VGLS01000030">
    <property type="protein sequence ID" value="MBM3222554.1"/>
    <property type="molecule type" value="Genomic_DNA"/>
</dbReference>
<dbReference type="Pfam" id="PF00534">
    <property type="entry name" value="Glycos_transf_1"/>
    <property type="match status" value="1"/>
</dbReference>
<dbReference type="Gene3D" id="3.40.50.2000">
    <property type="entry name" value="Glycogen Phosphorylase B"/>
    <property type="match status" value="2"/>
</dbReference>
<dbReference type="InterPro" id="IPR028098">
    <property type="entry name" value="Glyco_trans_4-like_N"/>
</dbReference>
<evidence type="ECO:0000313" key="3">
    <source>
        <dbReference type="EMBL" id="MBM3222554.1"/>
    </source>
</evidence>
<feature type="non-terminal residue" evidence="3">
    <location>
        <position position="295"/>
    </location>
</feature>
<dbReference type="GO" id="GO:0016758">
    <property type="term" value="F:hexosyltransferase activity"/>
    <property type="evidence" value="ECO:0007669"/>
    <property type="project" value="TreeGrafter"/>
</dbReference>
<dbReference type="SUPFAM" id="SSF53756">
    <property type="entry name" value="UDP-Glycosyltransferase/glycogen phosphorylase"/>
    <property type="match status" value="1"/>
</dbReference>
<dbReference type="InterPro" id="IPR001296">
    <property type="entry name" value="Glyco_trans_1"/>
</dbReference>
<reference evidence="3" key="1">
    <citation type="submission" date="2019-03" db="EMBL/GenBank/DDBJ databases">
        <title>Lake Tanganyika Metagenome-Assembled Genomes (MAGs).</title>
        <authorList>
            <person name="Tran P."/>
        </authorList>
    </citation>
    <scope>NUCLEOTIDE SEQUENCE</scope>
    <source>
        <strain evidence="3">K_DeepCast_65m_m2_066</strain>
    </source>
</reference>
<dbReference type="AlphaFoldDB" id="A0A938B154"/>
<dbReference type="InterPro" id="IPR050194">
    <property type="entry name" value="Glycosyltransferase_grp1"/>
</dbReference>
<sequence>MSCAPTPRQSLRRIAMFSVHSCPLAPLGGRETGGMNVYVRELSRLLGQQGIAVDVYTRRQDPWEPTVVPFGLQARVIHLHAGPAAPYAKHQVWDHLPEFVEGVLTFARSQELQYDVLHSHYWLSGWVALQLRQRWSLPMVHMSHTLGYPKNAAAQQVWEQEPPRRLQVEYEVLKHSDALVAESPASRQHMVQEYGVDPARVQVIPCGVDTTLFQPHDRLQARQALALPASAPCVLFVGRLQPLKGLDTLLRAVDRARQQYPTLRALIVGGGVDVDDPHEAEELGRLRALAEALHL</sequence>
<gene>
    <name evidence="3" type="ORF">FJZ47_01940</name>
</gene>
<accession>A0A938B154</accession>
<feature type="domain" description="Glycosyltransferase subfamily 4-like N-terminal" evidence="2">
    <location>
        <begin position="33"/>
        <end position="211"/>
    </location>
</feature>
<dbReference type="Proteomes" id="UP000712673">
    <property type="component" value="Unassembled WGS sequence"/>
</dbReference>
<evidence type="ECO:0000313" key="4">
    <source>
        <dbReference type="Proteomes" id="UP000712673"/>
    </source>
</evidence>
<dbReference type="PANTHER" id="PTHR45947">
    <property type="entry name" value="SULFOQUINOVOSYL TRANSFERASE SQD2"/>
    <property type="match status" value="1"/>
</dbReference>
<name>A0A938B154_UNCTE</name>
<organism evidence="3 4">
    <name type="scientific">Tectimicrobiota bacterium</name>
    <dbReference type="NCBI Taxonomy" id="2528274"/>
    <lineage>
        <taxon>Bacteria</taxon>
        <taxon>Pseudomonadati</taxon>
        <taxon>Nitrospinota/Tectimicrobiota group</taxon>
        <taxon>Candidatus Tectimicrobiota</taxon>
    </lineage>
</organism>
<proteinExistence type="predicted"/>
<evidence type="ECO:0000259" key="1">
    <source>
        <dbReference type="Pfam" id="PF00534"/>
    </source>
</evidence>
<feature type="domain" description="Glycosyl transferase family 1" evidence="1">
    <location>
        <begin position="220"/>
        <end position="294"/>
    </location>
</feature>